<dbReference type="InterPro" id="IPR029028">
    <property type="entry name" value="Alpha/beta_knot_MTases"/>
</dbReference>
<comment type="similarity">
    <text evidence="1">Belongs to the class IV-like SAM-binding methyltransferase superfamily. RNA methyltransferase TrmH family.</text>
</comment>
<name>E0NKZ7_9FIRM</name>
<dbReference type="Gene3D" id="3.40.1280.10">
    <property type="match status" value="1"/>
</dbReference>
<keyword evidence="3 5" id="KW-0808">Transferase</keyword>
<dbReference type="CDD" id="cd18095">
    <property type="entry name" value="SpoU-like_rRNA-MTase"/>
    <property type="match status" value="1"/>
</dbReference>
<dbReference type="SUPFAM" id="SSF55315">
    <property type="entry name" value="L30e-like"/>
    <property type="match status" value="1"/>
</dbReference>
<evidence type="ECO:0000313" key="5">
    <source>
        <dbReference type="EMBL" id="EFM25500.1"/>
    </source>
</evidence>
<dbReference type="OrthoDB" id="9785673at2"/>
<dbReference type="GO" id="GO:0032259">
    <property type="term" value="P:methylation"/>
    <property type="evidence" value="ECO:0007669"/>
    <property type="project" value="UniProtKB-KW"/>
</dbReference>
<dbReference type="PANTHER" id="PTHR43191:SF2">
    <property type="entry name" value="RRNA METHYLTRANSFERASE 3, MITOCHONDRIAL"/>
    <property type="match status" value="1"/>
</dbReference>
<evidence type="ECO:0000256" key="2">
    <source>
        <dbReference type="ARBA" id="ARBA00022603"/>
    </source>
</evidence>
<dbReference type="Proteomes" id="UP000003280">
    <property type="component" value="Unassembled WGS sequence"/>
</dbReference>
<dbReference type="GO" id="GO:0008173">
    <property type="term" value="F:RNA methyltransferase activity"/>
    <property type="evidence" value="ECO:0007669"/>
    <property type="project" value="InterPro"/>
</dbReference>
<evidence type="ECO:0000256" key="3">
    <source>
        <dbReference type="ARBA" id="ARBA00022679"/>
    </source>
</evidence>
<dbReference type="InterPro" id="IPR013123">
    <property type="entry name" value="SpoU_subst-bd"/>
</dbReference>
<dbReference type="InterPro" id="IPR053888">
    <property type="entry name" value="MRM3-like_sub_bind"/>
</dbReference>
<dbReference type="GO" id="GO:0006396">
    <property type="term" value="P:RNA processing"/>
    <property type="evidence" value="ECO:0007669"/>
    <property type="project" value="InterPro"/>
</dbReference>
<proteinExistence type="inferred from homology"/>
<dbReference type="EC" id="2.1.1.-" evidence="5"/>
<comment type="caution">
    <text evidence="5">The sequence shown here is derived from an EMBL/GenBank/DDBJ whole genome shotgun (WGS) entry which is preliminary data.</text>
</comment>
<dbReference type="STRING" id="862517.HMPREF9225_0836"/>
<dbReference type="GO" id="GO:0003723">
    <property type="term" value="F:RNA binding"/>
    <property type="evidence" value="ECO:0007669"/>
    <property type="project" value="InterPro"/>
</dbReference>
<evidence type="ECO:0000256" key="1">
    <source>
        <dbReference type="ARBA" id="ARBA00007228"/>
    </source>
</evidence>
<sequence>MYNKIMEIIKSRQNKKAKYYRSLLQKKYRIKENLFLAEGAVVIREALDFVDPKYVAIEDKKDFGEIINLLEERKIPYDIYDREVFETLSDTKTPQGIIGYFEVENKTFEPKPGKYLYLDGVKDPGNIGTIIRTSEAFGIDGVLLSSECAELYSPKVVRSTMASIFRTKVYSDINLMDIRNGFKIICADLKGKNIREKTDWDDTIVVIGSEAQGVSKEILEICDEAVLIPMDKNIDSLNAAVAASLFMYEMTK</sequence>
<evidence type="ECO:0000259" key="4">
    <source>
        <dbReference type="SMART" id="SM00967"/>
    </source>
</evidence>
<keyword evidence="6" id="KW-1185">Reference proteome</keyword>
<dbReference type="InterPro" id="IPR051259">
    <property type="entry name" value="rRNA_Methyltransferase"/>
</dbReference>
<dbReference type="InterPro" id="IPR001537">
    <property type="entry name" value="SpoU_MeTrfase"/>
</dbReference>
<dbReference type="SMART" id="SM00967">
    <property type="entry name" value="SpoU_sub_bind"/>
    <property type="match status" value="1"/>
</dbReference>
<dbReference type="Gene3D" id="3.30.1330.30">
    <property type="match status" value="1"/>
</dbReference>
<accession>E0NKZ7</accession>
<organism evidence="5 6">
    <name type="scientific">Peptoniphilus duerdenii ATCC BAA-1640</name>
    <dbReference type="NCBI Taxonomy" id="862517"/>
    <lineage>
        <taxon>Bacteria</taxon>
        <taxon>Bacillati</taxon>
        <taxon>Bacillota</taxon>
        <taxon>Tissierellia</taxon>
        <taxon>Tissierellales</taxon>
        <taxon>Peptoniphilaceae</taxon>
        <taxon>Peptoniphilus</taxon>
    </lineage>
</organism>
<dbReference type="HOGENOM" id="CLU_021322_3_2_9"/>
<dbReference type="eggNOG" id="COG0566">
    <property type="taxonomic scope" value="Bacteria"/>
</dbReference>
<protein>
    <submittedName>
        <fullName evidence="5">RNA methyltransferase, TrmH family</fullName>
        <ecNumber evidence="5">2.1.1.-</ecNumber>
    </submittedName>
</protein>
<evidence type="ECO:0000313" key="6">
    <source>
        <dbReference type="Proteomes" id="UP000003280"/>
    </source>
</evidence>
<dbReference type="SUPFAM" id="SSF75217">
    <property type="entry name" value="alpha/beta knot"/>
    <property type="match status" value="1"/>
</dbReference>
<keyword evidence="2 5" id="KW-0489">Methyltransferase</keyword>
<dbReference type="InterPro" id="IPR029026">
    <property type="entry name" value="tRNA_m1G_MTases_N"/>
</dbReference>
<dbReference type="GO" id="GO:0005737">
    <property type="term" value="C:cytoplasm"/>
    <property type="evidence" value="ECO:0007669"/>
    <property type="project" value="UniProtKB-ARBA"/>
</dbReference>
<dbReference type="InterPro" id="IPR029064">
    <property type="entry name" value="Ribosomal_eL30-like_sf"/>
</dbReference>
<dbReference type="EMBL" id="AEEH01000033">
    <property type="protein sequence ID" value="EFM25500.1"/>
    <property type="molecule type" value="Genomic_DNA"/>
</dbReference>
<dbReference type="Pfam" id="PF00588">
    <property type="entry name" value="SpoU_methylase"/>
    <property type="match status" value="1"/>
</dbReference>
<reference evidence="5 6" key="1">
    <citation type="submission" date="2010-07" db="EMBL/GenBank/DDBJ databases">
        <authorList>
            <person name="Muzny D."/>
            <person name="Qin X."/>
            <person name="Deng J."/>
            <person name="Jiang H."/>
            <person name="Liu Y."/>
            <person name="Qu J."/>
            <person name="Song X.-Z."/>
            <person name="Zhang L."/>
            <person name="Thornton R."/>
            <person name="Coyle M."/>
            <person name="Francisco L."/>
            <person name="Jackson L."/>
            <person name="Javaid M."/>
            <person name="Korchina V."/>
            <person name="Kovar C."/>
            <person name="Mata R."/>
            <person name="Mathew T."/>
            <person name="Ngo R."/>
            <person name="Nguyen L."/>
            <person name="Nguyen N."/>
            <person name="Okwuonu G."/>
            <person name="Ongeri F."/>
            <person name="Pham C."/>
            <person name="Simmons D."/>
            <person name="Wilczek-Boney K."/>
            <person name="Hale W."/>
            <person name="Jakkamsetti A."/>
            <person name="Pham P."/>
            <person name="Ruth R."/>
            <person name="San Lucas F."/>
            <person name="Warren J."/>
            <person name="Zhang J."/>
            <person name="Zhao Z."/>
            <person name="Zhou C."/>
            <person name="Zhu D."/>
            <person name="Lee S."/>
            <person name="Bess C."/>
            <person name="Blankenburg K."/>
            <person name="Forbes L."/>
            <person name="Fu Q."/>
            <person name="Gubbala S."/>
            <person name="Hirani K."/>
            <person name="Jayaseelan J.C."/>
            <person name="Lara F."/>
            <person name="Munidasa M."/>
            <person name="Palculict T."/>
            <person name="Patil S."/>
            <person name="Pu L.-L."/>
            <person name="Saada N."/>
            <person name="Tang L."/>
            <person name="Weissenberger G."/>
            <person name="Zhu Y."/>
            <person name="Hemphill L."/>
            <person name="Shang Y."/>
            <person name="Youmans B."/>
            <person name="Ayvaz T."/>
            <person name="Ross M."/>
            <person name="Santibanez J."/>
            <person name="Aqrawi P."/>
            <person name="Gross S."/>
            <person name="Joshi V."/>
            <person name="Fowler G."/>
            <person name="Nazareth L."/>
            <person name="Reid J."/>
            <person name="Worley K."/>
            <person name="Petrosino J."/>
            <person name="Highlander S."/>
            <person name="Gibbs R."/>
        </authorList>
    </citation>
    <scope>NUCLEOTIDE SEQUENCE [LARGE SCALE GENOMIC DNA]</scope>
    <source>
        <strain evidence="5 6">ATCC BAA-1640</strain>
    </source>
</reference>
<dbReference type="AlphaFoldDB" id="E0NKZ7"/>
<dbReference type="PANTHER" id="PTHR43191">
    <property type="entry name" value="RRNA METHYLTRANSFERASE 3"/>
    <property type="match status" value="1"/>
</dbReference>
<gene>
    <name evidence="5" type="primary">spoU2</name>
    <name evidence="5" type="ORF">HMPREF9225_0836</name>
</gene>
<dbReference type="Pfam" id="PF22435">
    <property type="entry name" value="MRM3-like_sub_bind"/>
    <property type="match status" value="1"/>
</dbReference>
<feature type="domain" description="RNA 2-O ribose methyltransferase substrate binding" evidence="4">
    <location>
        <begin position="36"/>
        <end position="107"/>
    </location>
</feature>